<accession>A0A2K3M032</accession>
<sequence>MMMMMMFIRPASWSGLTGVRDRPLKSKWIDVKFFSSS</sequence>
<organism evidence="1 2">
    <name type="scientific">Trifolium pratense</name>
    <name type="common">Red clover</name>
    <dbReference type="NCBI Taxonomy" id="57577"/>
    <lineage>
        <taxon>Eukaryota</taxon>
        <taxon>Viridiplantae</taxon>
        <taxon>Streptophyta</taxon>
        <taxon>Embryophyta</taxon>
        <taxon>Tracheophyta</taxon>
        <taxon>Spermatophyta</taxon>
        <taxon>Magnoliopsida</taxon>
        <taxon>eudicotyledons</taxon>
        <taxon>Gunneridae</taxon>
        <taxon>Pentapetalae</taxon>
        <taxon>rosids</taxon>
        <taxon>fabids</taxon>
        <taxon>Fabales</taxon>
        <taxon>Fabaceae</taxon>
        <taxon>Papilionoideae</taxon>
        <taxon>50 kb inversion clade</taxon>
        <taxon>NPAAA clade</taxon>
        <taxon>Hologalegina</taxon>
        <taxon>IRL clade</taxon>
        <taxon>Trifolieae</taxon>
        <taxon>Trifolium</taxon>
    </lineage>
</organism>
<dbReference type="Proteomes" id="UP000236291">
    <property type="component" value="Unassembled WGS sequence"/>
</dbReference>
<gene>
    <name evidence="1" type="ORF">L195_g040198</name>
</gene>
<evidence type="ECO:0000313" key="1">
    <source>
        <dbReference type="EMBL" id="PNX84144.1"/>
    </source>
</evidence>
<reference evidence="1 2" key="2">
    <citation type="journal article" date="2017" name="Front. Plant Sci.">
        <title>Gene Classification and Mining of Molecular Markers Useful in Red Clover (Trifolium pratense) Breeding.</title>
        <authorList>
            <person name="Istvanek J."/>
            <person name="Dluhosova J."/>
            <person name="Dluhos P."/>
            <person name="Patkova L."/>
            <person name="Nedelnik J."/>
            <person name="Repkova J."/>
        </authorList>
    </citation>
    <scope>NUCLEOTIDE SEQUENCE [LARGE SCALE GENOMIC DNA]</scope>
    <source>
        <strain evidence="2">cv. Tatra</strain>
        <tissue evidence="1">Young leaves</tissue>
    </source>
</reference>
<protein>
    <submittedName>
        <fullName evidence="1">Uncharacterized protein</fullName>
    </submittedName>
</protein>
<reference evidence="1 2" key="1">
    <citation type="journal article" date="2014" name="Am. J. Bot.">
        <title>Genome assembly and annotation for red clover (Trifolium pratense; Fabaceae).</title>
        <authorList>
            <person name="Istvanek J."/>
            <person name="Jaros M."/>
            <person name="Krenek A."/>
            <person name="Repkova J."/>
        </authorList>
    </citation>
    <scope>NUCLEOTIDE SEQUENCE [LARGE SCALE GENOMIC DNA]</scope>
    <source>
        <strain evidence="2">cv. Tatra</strain>
        <tissue evidence="1">Young leaves</tissue>
    </source>
</reference>
<proteinExistence type="predicted"/>
<feature type="non-terminal residue" evidence="1">
    <location>
        <position position="37"/>
    </location>
</feature>
<dbReference type="EMBL" id="ASHM01045676">
    <property type="protein sequence ID" value="PNX84144.1"/>
    <property type="molecule type" value="Genomic_DNA"/>
</dbReference>
<comment type="caution">
    <text evidence="1">The sequence shown here is derived from an EMBL/GenBank/DDBJ whole genome shotgun (WGS) entry which is preliminary data.</text>
</comment>
<evidence type="ECO:0000313" key="2">
    <source>
        <dbReference type="Proteomes" id="UP000236291"/>
    </source>
</evidence>
<dbReference type="AlphaFoldDB" id="A0A2K3M032"/>
<name>A0A2K3M032_TRIPR</name>